<dbReference type="InterPro" id="IPR027381">
    <property type="entry name" value="LytR/CpsA/Psr_C"/>
</dbReference>
<protein>
    <submittedName>
        <fullName evidence="4">LytR C-terminal domain-containing protein</fullName>
    </submittedName>
</protein>
<evidence type="ECO:0000259" key="3">
    <source>
        <dbReference type="Pfam" id="PF13399"/>
    </source>
</evidence>
<reference evidence="4 5" key="1">
    <citation type="submission" date="2020-02" db="EMBL/GenBank/DDBJ databases">
        <title>Genome sequence of strain AETb3-4.</title>
        <authorList>
            <person name="Gao J."/>
            <person name="Zhang X."/>
        </authorList>
    </citation>
    <scope>NUCLEOTIDE SEQUENCE [LARGE SCALE GENOMIC DNA]</scope>
    <source>
        <strain evidence="4 5">AETb3-4</strain>
    </source>
</reference>
<dbReference type="Proteomes" id="UP000543556">
    <property type="component" value="Unassembled WGS sequence"/>
</dbReference>
<dbReference type="RefSeq" id="WP_176635187.1">
    <property type="nucleotide sequence ID" value="NZ_JAAMFM010000015.1"/>
</dbReference>
<evidence type="ECO:0000256" key="2">
    <source>
        <dbReference type="SAM" id="Phobius"/>
    </source>
</evidence>
<keyword evidence="5" id="KW-1185">Reference proteome</keyword>
<feature type="region of interest" description="Disordered" evidence="1">
    <location>
        <begin position="238"/>
        <end position="257"/>
    </location>
</feature>
<dbReference type="Pfam" id="PF13399">
    <property type="entry name" value="LytR_C"/>
    <property type="match status" value="1"/>
</dbReference>
<feature type="region of interest" description="Disordered" evidence="1">
    <location>
        <begin position="1"/>
        <end position="34"/>
    </location>
</feature>
<evidence type="ECO:0000313" key="5">
    <source>
        <dbReference type="Proteomes" id="UP000543556"/>
    </source>
</evidence>
<dbReference type="AlphaFoldDB" id="A0A7Y7II20"/>
<evidence type="ECO:0000256" key="1">
    <source>
        <dbReference type="SAM" id="MobiDB-lite"/>
    </source>
</evidence>
<name>A0A7Y7II20_9MICC</name>
<feature type="transmembrane region" description="Helical" evidence="2">
    <location>
        <begin position="88"/>
        <end position="107"/>
    </location>
</feature>
<keyword evidence="2" id="KW-0472">Membrane</keyword>
<keyword evidence="2" id="KW-0812">Transmembrane</keyword>
<comment type="caution">
    <text evidence="4">The sequence shown here is derived from an EMBL/GenBank/DDBJ whole genome shotgun (WGS) entry which is preliminary data.</text>
</comment>
<accession>A0A7Y7II20</accession>
<sequence>MIDSSPDGSPDDGVQLTARQARMAAREARRQAKDQAYEERLARKRSKDVHFLRGHHVIDSAALAEAFPEPETPEYAPGTVRRRITHGITLVLLLALVVAGVVLAGMIQRGELVVHFGAAKHSAAPETCPSGPFDYPANKDVAVNVYNGGRKEGLAAGVAAELKKRGYKVKAVANGGTPYDAPAVVVSGTAGRAAAFNLQRNVAGSEYVQDDRKDATVDFIVTSSYTGLVDAKKVDQTPGALSCPRLSPTAKAPATAG</sequence>
<evidence type="ECO:0000313" key="4">
    <source>
        <dbReference type="EMBL" id="NVM95460.1"/>
    </source>
</evidence>
<keyword evidence="2" id="KW-1133">Transmembrane helix</keyword>
<dbReference type="Gene3D" id="3.30.70.2390">
    <property type="match status" value="1"/>
</dbReference>
<feature type="compositionally biased region" description="Basic and acidic residues" evidence="1">
    <location>
        <begin position="24"/>
        <end position="34"/>
    </location>
</feature>
<feature type="domain" description="LytR/CpsA/Psr regulator C-terminal" evidence="3">
    <location>
        <begin position="140"/>
        <end position="225"/>
    </location>
</feature>
<dbReference type="EMBL" id="JAAMFM010000015">
    <property type="protein sequence ID" value="NVM95460.1"/>
    <property type="molecule type" value="Genomic_DNA"/>
</dbReference>
<feature type="compositionally biased region" description="Low complexity" evidence="1">
    <location>
        <begin position="1"/>
        <end position="23"/>
    </location>
</feature>
<organism evidence="4 5">
    <name type="scientific">Arthrobacter wenxiniae</name>
    <dbReference type="NCBI Taxonomy" id="2713570"/>
    <lineage>
        <taxon>Bacteria</taxon>
        <taxon>Bacillati</taxon>
        <taxon>Actinomycetota</taxon>
        <taxon>Actinomycetes</taxon>
        <taxon>Micrococcales</taxon>
        <taxon>Micrococcaceae</taxon>
        <taxon>Arthrobacter</taxon>
    </lineage>
</organism>
<gene>
    <name evidence="4" type="ORF">G6034_11140</name>
</gene>
<proteinExistence type="predicted"/>